<dbReference type="InterPro" id="IPR002052">
    <property type="entry name" value="DNA_methylase_N6_adenine_CS"/>
</dbReference>
<dbReference type="PROSITE" id="PS00092">
    <property type="entry name" value="N6_MTASE"/>
    <property type="match status" value="1"/>
</dbReference>
<dbReference type="EMBL" id="HBNS01051843">
    <property type="protein sequence ID" value="CAE4652722.1"/>
    <property type="molecule type" value="Transcribed_RNA"/>
</dbReference>
<evidence type="ECO:0000256" key="1">
    <source>
        <dbReference type="SAM" id="MobiDB-lite"/>
    </source>
</evidence>
<feature type="region of interest" description="Disordered" evidence="1">
    <location>
        <begin position="245"/>
        <end position="264"/>
    </location>
</feature>
<name>A0A7S4WFV5_9STRA</name>
<proteinExistence type="predicted"/>
<dbReference type="InterPro" id="IPR029063">
    <property type="entry name" value="SAM-dependent_MTases_sf"/>
</dbReference>
<accession>A0A7S4WFV5</accession>
<feature type="compositionally biased region" description="Low complexity" evidence="1">
    <location>
        <begin position="126"/>
        <end position="135"/>
    </location>
</feature>
<gene>
    <name evidence="2" type="ORF">DBRI00130_LOCUS38330</name>
</gene>
<dbReference type="Gene3D" id="3.40.50.150">
    <property type="entry name" value="Vaccinia Virus protein VP39"/>
    <property type="match status" value="1"/>
</dbReference>
<feature type="region of interest" description="Disordered" evidence="1">
    <location>
        <begin position="114"/>
        <end position="142"/>
    </location>
</feature>
<dbReference type="AlphaFoldDB" id="A0A7S4WFV5"/>
<sequence>MPQPKNALAVCVDINERALKFVQFNAMLNGLNRDCIRVIKGDLISRKCLTSSTHNNKRKGEEETEEEEAVGENLEMKQGGDDIDSDELLTALLLVGSRNDDIRKKQRAYDIILSNPPFIPVPPRQISPQQSSPSTSDKENGTQLKATMDGDAQQQSNAMFSRSGKFSSDSSDNTDSDIFHSIAQRYGLFSSGGPDGEDVLQSVVSLSSKLLRKDGGLLAIVSEFMNPPPMTTTTVGLSTEGRSVIEADNSSQSKTTLDDSDSRKMNGDDNLCHRMKGWWEKKTFQNNGDNDGHELVASSSQSLSEFGLARGILFTNEYPVSAMTYATRRADDATEYTIWEHHLHAINITHVSPGLLFVITEKNKREDEILFEKEKRRVNGLDLRHVLVPRSKTGSIWTAHNPNAVSFIRDVWSKFIKA</sequence>
<protein>
    <submittedName>
        <fullName evidence="2">Uncharacterized protein</fullName>
    </submittedName>
</protein>
<dbReference type="GO" id="GO:0008168">
    <property type="term" value="F:methyltransferase activity"/>
    <property type="evidence" value="ECO:0007669"/>
    <property type="project" value="InterPro"/>
</dbReference>
<feature type="region of interest" description="Disordered" evidence="1">
    <location>
        <begin position="53"/>
        <end position="82"/>
    </location>
</feature>
<dbReference type="GO" id="GO:0003676">
    <property type="term" value="F:nucleic acid binding"/>
    <property type="evidence" value="ECO:0007669"/>
    <property type="project" value="InterPro"/>
</dbReference>
<reference evidence="2" key="1">
    <citation type="submission" date="2021-01" db="EMBL/GenBank/DDBJ databases">
        <authorList>
            <person name="Corre E."/>
            <person name="Pelletier E."/>
            <person name="Niang G."/>
            <person name="Scheremetjew M."/>
            <person name="Finn R."/>
            <person name="Kale V."/>
            <person name="Holt S."/>
            <person name="Cochrane G."/>
            <person name="Meng A."/>
            <person name="Brown T."/>
            <person name="Cohen L."/>
        </authorList>
    </citation>
    <scope>NUCLEOTIDE SEQUENCE</scope>
    <source>
        <strain evidence="2">GSO104</strain>
    </source>
</reference>
<organism evidence="2">
    <name type="scientific">Ditylum brightwellii</name>
    <dbReference type="NCBI Taxonomy" id="49249"/>
    <lineage>
        <taxon>Eukaryota</taxon>
        <taxon>Sar</taxon>
        <taxon>Stramenopiles</taxon>
        <taxon>Ochrophyta</taxon>
        <taxon>Bacillariophyta</taxon>
        <taxon>Mediophyceae</taxon>
        <taxon>Lithodesmiophycidae</taxon>
        <taxon>Lithodesmiales</taxon>
        <taxon>Lithodesmiaceae</taxon>
        <taxon>Ditylum</taxon>
    </lineage>
</organism>
<dbReference type="GO" id="GO:0032259">
    <property type="term" value="P:methylation"/>
    <property type="evidence" value="ECO:0007669"/>
    <property type="project" value="InterPro"/>
</dbReference>
<evidence type="ECO:0000313" key="2">
    <source>
        <dbReference type="EMBL" id="CAE4652722.1"/>
    </source>
</evidence>
<dbReference type="SUPFAM" id="SSF53335">
    <property type="entry name" value="S-adenosyl-L-methionine-dependent methyltransferases"/>
    <property type="match status" value="1"/>
</dbReference>